<dbReference type="Proteomes" id="UP000694540">
    <property type="component" value="Unplaced"/>
</dbReference>
<proteinExistence type="inferred from homology"/>
<keyword evidence="2" id="KW-1133">Transmembrane helix</keyword>
<dbReference type="GO" id="GO:0098838">
    <property type="term" value="P:folate transmembrane transport"/>
    <property type="evidence" value="ECO:0007669"/>
    <property type="project" value="TreeGrafter"/>
</dbReference>
<dbReference type="GeneTree" id="ENSGT00950000183022"/>
<dbReference type="Pfam" id="PF01770">
    <property type="entry name" value="Folate_carrier"/>
    <property type="match status" value="1"/>
</dbReference>
<dbReference type="GO" id="GO:0016323">
    <property type="term" value="C:basolateral plasma membrane"/>
    <property type="evidence" value="ECO:0007669"/>
    <property type="project" value="TreeGrafter"/>
</dbReference>
<evidence type="ECO:0000313" key="3">
    <source>
        <dbReference type="Ensembl" id="ENSCWAP00000028174.1"/>
    </source>
</evidence>
<organism evidence="3 4">
    <name type="scientific">Catagonus wagneri</name>
    <name type="common">Chacoan peccary</name>
    <dbReference type="NCBI Taxonomy" id="51154"/>
    <lineage>
        <taxon>Eukaryota</taxon>
        <taxon>Metazoa</taxon>
        <taxon>Chordata</taxon>
        <taxon>Craniata</taxon>
        <taxon>Vertebrata</taxon>
        <taxon>Euteleostomi</taxon>
        <taxon>Mammalia</taxon>
        <taxon>Eutheria</taxon>
        <taxon>Laurasiatheria</taxon>
        <taxon>Artiodactyla</taxon>
        <taxon>Suina</taxon>
        <taxon>Tayassuidae</taxon>
        <taxon>Catagonus</taxon>
    </lineage>
</organism>
<dbReference type="PANTHER" id="PTHR10686">
    <property type="entry name" value="FOLATE TRANSPORTER"/>
    <property type="match status" value="1"/>
</dbReference>
<reference evidence="3" key="1">
    <citation type="submission" date="2025-08" db="UniProtKB">
        <authorList>
            <consortium name="Ensembl"/>
        </authorList>
    </citation>
    <scope>IDENTIFICATION</scope>
</reference>
<name>A0A8C4FH23_9CETA</name>
<dbReference type="GO" id="GO:0005542">
    <property type="term" value="F:folic acid binding"/>
    <property type="evidence" value="ECO:0007669"/>
    <property type="project" value="TreeGrafter"/>
</dbReference>
<accession>A0A8C4FH23</accession>
<sequence length="70" mass="7962">LTNRSTSLASSGSLGLPSWWCLVFFLCFYGFLAQMRPGESFITPYLLGPHKNFTQKQFPAPCHPPRPRFL</sequence>
<comment type="similarity">
    <text evidence="1">Belongs to the reduced folate carrier (RFC) transporter (TC 2.A.48) family.</text>
</comment>
<evidence type="ECO:0000313" key="4">
    <source>
        <dbReference type="Proteomes" id="UP000694540"/>
    </source>
</evidence>
<keyword evidence="2" id="KW-0812">Transmembrane</keyword>
<evidence type="ECO:0000256" key="1">
    <source>
        <dbReference type="ARBA" id="ARBA00005773"/>
    </source>
</evidence>
<dbReference type="AlphaFoldDB" id="A0A8C4FH23"/>
<keyword evidence="4" id="KW-1185">Reference proteome</keyword>
<feature type="transmembrane region" description="Helical" evidence="2">
    <location>
        <begin position="12"/>
        <end position="32"/>
    </location>
</feature>
<keyword evidence="2" id="KW-0472">Membrane</keyword>
<dbReference type="PANTHER" id="PTHR10686:SF12">
    <property type="entry name" value="REDUCED FOLATE TRANSPORTER"/>
    <property type="match status" value="1"/>
</dbReference>
<reference evidence="3" key="2">
    <citation type="submission" date="2025-09" db="UniProtKB">
        <authorList>
            <consortium name="Ensembl"/>
        </authorList>
    </citation>
    <scope>IDENTIFICATION</scope>
</reference>
<dbReference type="Ensembl" id="ENSCWAT00000030537.1">
    <property type="protein sequence ID" value="ENSCWAP00000028174.1"/>
    <property type="gene ID" value="ENSCWAG00000021135.1"/>
</dbReference>
<gene>
    <name evidence="3" type="primary">SLC19A1</name>
</gene>
<protein>
    <submittedName>
        <fullName evidence="3">Solute carrier family 19 member 1</fullName>
    </submittedName>
</protein>
<dbReference type="GO" id="GO:0008518">
    <property type="term" value="F:folate:monoatomic anion antiporter activity"/>
    <property type="evidence" value="ECO:0007669"/>
    <property type="project" value="TreeGrafter"/>
</dbReference>
<dbReference type="GO" id="GO:0016324">
    <property type="term" value="C:apical plasma membrane"/>
    <property type="evidence" value="ECO:0007669"/>
    <property type="project" value="TreeGrafter"/>
</dbReference>
<evidence type="ECO:0000256" key="2">
    <source>
        <dbReference type="SAM" id="Phobius"/>
    </source>
</evidence>
<dbReference type="InterPro" id="IPR002666">
    <property type="entry name" value="Folate_carrier"/>
</dbReference>